<name>A0AAW1T959_9CHLO</name>
<dbReference type="CDD" id="cd20529">
    <property type="entry name" value="CYCLIN_CCNJ-like_rpt2"/>
    <property type="match status" value="1"/>
</dbReference>
<dbReference type="SUPFAM" id="SSF47954">
    <property type="entry name" value="Cyclin-like"/>
    <property type="match status" value="2"/>
</dbReference>
<proteinExistence type="inferred from homology"/>
<evidence type="ECO:0000256" key="2">
    <source>
        <dbReference type="ARBA" id="ARBA00022737"/>
    </source>
</evidence>
<gene>
    <name evidence="6" type="ORF">WJX84_000524</name>
</gene>
<keyword evidence="3" id="KW-0195">Cyclin</keyword>
<dbReference type="PROSITE" id="PS51375">
    <property type="entry name" value="PPR"/>
    <property type="match status" value="5"/>
</dbReference>
<dbReference type="SMART" id="SM00952">
    <property type="entry name" value="RAP"/>
    <property type="match status" value="1"/>
</dbReference>
<reference evidence="6 7" key="1">
    <citation type="journal article" date="2024" name="Nat. Commun.">
        <title>Phylogenomics reveals the evolutionary origins of lichenization in chlorophyte algae.</title>
        <authorList>
            <person name="Puginier C."/>
            <person name="Libourel C."/>
            <person name="Otte J."/>
            <person name="Skaloud P."/>
            <person name="Haon M."/>
            <person name="Grisel S."/>
            <person name="Petersen M."/>
            <person name="Berrin J.G."/>
            <person name="Delaux P.M."/>
            <person name="Dal Grande F."/>
            <person name="Keller J."/>
        </authorList>
    </citation>
    <scope>NUCLEOTIDE SEQUENCE [LARGE SCALE GENOMIC DNA]</scope>
    <source>
        <strain evidence="6 7">SAG 2523</strain>
    </source>
</reference>
<evidence type="ECO:0000313" key="6">
    <source>
        <dbReference type="EMBL" id="KAK9865036.1"/>
    </source>
</evidence>
<dbReference type="Pfam" id="PF08373">
    <property type="entry name" value="RAP"/>
    <property type="match status" value="1"/>
</dbReference>
<dbReference type="InterPro" id="IPR006671">
    <property type="entry name" value="Cyclin_N"/>
</dbReference>
<evidence type="ECO:0000256" key="1">
    <source>
        <dbReference type="ARBA" id="ARBA00007626"/>
    </source>
</evidence>
<dbReference type="EMBL" id="JALJOV010000289">
    <property type="protein sequence ID" value="KAK9865036.1"/>
    <property type="molecule type" value="Genomic_DNA"/>
</dbReference>
<dbReference type="PROSITE" id="PS51286">
    <property type="entry name" value="RAP"/>
    <property type="match status" value="1"/>
</dbReference>
<dbReference type="Pfam" id="PF00134">
    <property type="entry name" value="Cyclin_N"/>
    <property type="match status" value="1"/>
</dbReference>
<feature type="repeat" description="PPR" evidence="4">
    <location>
        <begin position="595"/>
        <end position="629"/>
    </location>
</feature>
<feature type="repeat" description="PPR" evidence="4">
    <location>
        <begin position="771"/>
        <end position="805"/>
    </location>
</feature>
<comment type="similarity">
    <text evidence="1">Belongs to the PPR family. P subfamily.</text>
</comment>
<dbReference type="AlphaFoldDB" id="A0AAW1T959"/>
<dbReference type="InterPro" id="IPR002885">
    <property type="entry name" value="PPR_rpt"/>
</dbReference>
<dbReference type="InterPro" id="IPR013584">
    <property type="entry name" value="RAP"/>
</dbReference>
<comment type="caution">
    <text evidence="6">The sequence shown here is derived from an EMBL/GenBank/DDBJ whole genome shotgun (WGS) entry which is preliminary data.</text>
</comment>
<dbReference type="Pfam" id="PF01535">
    <property type="entry name" value="PPR"/>
    <property type="match status" value="3"/>
</dbReference>
<evidence type="ECO:0000313" key="7">
    <source>
        <dbReference type="Proteomes" id="UP001485043"/>
    </source>
</evidence>
<dbReference type="SUPFAM" id="SSF48452">
    <property type="entry name" value="TPR-like"/>
    <property type="match status" value="1"/>
</dbReference>
<dbReference type="InterPro" id="IPR004367">
    <property type="entry name" value="Cyclin_C-dom"/>
</dbReference>
<feature type="repeat" description="PPR" evidence="4">
    <location>
        <begin position="736"/>
        <end position="770"/>
    </location>
</feature>
<dbReference type="Proteomes" id="UP001485043">
    <property type="component" value="Unassembled WGS sequence"/>
</dbReference>
<keyword evidence="7" id="KW-1185">Reference proteome</keyword>
<dbReference type="Gene3D" id="1.10.472.10">
    <property type="entry name" value="Cyclin-like"/>
    <property type="match status" value="2"/>
</dbReference>
<dbReference type="Gene3D" id="1.25.40.10">
    <property type="entry name" value="Tetratricopeptide repeat domain"/>
    <property type="match status" value="2"/>
</dbReference>
<feature type="repeat" description="PPR" evidence="4">
    <location>
        <begin position="665"/>
        <end position="699"/>
    </location>
</feature>
<keyword evidence="2" id="KW-0677">Repeat</keyword>
<protein>
    <recommendedName>
        <fullName evidence="5">RAP domain-containing protein</fullName>
    </recommendedName>
</protein>
<dbReference type="InterPro" id="IPR011990">
    <property type="entry name" value="TPR-like_helical_dom_sf"/>
</dbReference>
<dbReference type="Pfam" id="PF13041">
    <property type="entry name" value="PPR_2"/>
    <property type="match status" value="2"/>
</dbReference>
<feature type="domain" description="RAP" evidence="5">
    <location>
        <begin position="370"/>
        <end position="429"/>
    </location>
</feature>
<evidence type="ECO:0000256" key="4">
    <source>
        <dbReference type="PROSITE-ProRule" id="PRU00708"/>
    </source>
</evidence>
<feature type="repeat" description="PPR" evidence="4">
    <location>
        <begin position="806"/>
        <end position="840"/>
    </location>
</feature>
<accession>A0AAW1T959</accession>
<dbReference type="PANTHER" id="PTHR47447">
    <property type="entry name" value="OS03G0856100 PROTEIN"/>
    <property type="match status" value="1"/>
</dbReference>
<dbReference type="InterPro" id="IPR036915">
    <property type="entry name" value="Cyclin-like_sf"/>
</dbReference>
<evidence type="ECO:0000256" key="3">
    <source>
        <dbReference type="ARBA" id="ARBA00023127"/>
    </source>
</evidence>
<dbReference type="NCBIfam" id="TIGR00756">
    <property type="entry name" value="PPR"/>
    <property type="match status" value="4"/>
</dbReference>
<dbReference type="PANTHER" id="PTHR47447:SF17">
    <property type="entry name" value="OS12G0638900 PROTEIN"/>
    <property type="match status" value="1"/>
</dbReference>
<sequence>MQQLRNVDGQGLGLILWAYAKFGYAAARSQSFLEQAGQEALRRLSDSSHDSEPHLQLGAQALSNMVYAFAALGHHPGIELLSAIAKGVQSQLRDFLPQGLSNIAWAYAKLGAPLSTDICQLLEGLAVEAASQLLDIRSRRKFIPQNLTNMLYGYAALGYNPGMMLLVAMAKELQQTKASQVQTGTLHNPGSSAMGRLVSDVMQRPKKFCQKQLINVFWGAACLGHTDGKVLTAPLIEAIDAQGQDMTANDVSNLMWASAVCASDTEALFSKMAPKLSAVLPEDMRKDSLVRVLQAQLSLGASHHKLQHLPAGLRSDAIAAWRKTSDESNPSEMYTEIASTLDSMGLSVMLNHPIEDGLIHIHVALLHSRTALQLEGPADHCINDRQQLLGSALLRRRTLERHGWKVVVIQSNDWTGLEDTTQRIAFLEQLLGTAGKPSVDTMQSLLAQFSGTGLDAQLWSLAPDGGPDALTGLQGGPSPMSMLDSQAPLPVSELKRVIEMLPLERSAVAVVAPCLATLEPADFAALLSELARDNHAFRAWQLFDWVRSLPEGQVVRRLCDSNTYVTMITLCGPWHQLPRALHLMADMQAQQMECGPQAYAALLNAALKCGEGSLAVDVYRQMKGQGMPLPHRLFHTLIDVLVKIGKWQEAVVVMDDMRSGGQAVEVQTYNLMIVTCTKMGHPFSAINMYKRMVSDGVPPNTKTFTALIGTFAKCGPLESALDTIQNVIQQDGSGSAIGTYAALMSACEKAGQWDLAIALFDRMTALNCKPDVSIFNSMIAACAHGGEHQKAQAMFDRMAEHGCKPDAVTFANLIRAYKKGGQWCRALATFEAMQTSGSRPHAAVYSSVIDVLWQTGLPWAQARALQLFESAVKTNCLPAATEASKKGTLKVDLQALTVGVAVLSMDRWLMGLRDTVSRDPALGAYDINRKLAVVNGMGEHSRAQGNSSAVKEAVGASLIGARGPFRLVQDHSRSGRLEASTLPLKKWLFSESFDKYHRMFSSGPATSMRSDVSKLETAEYLEHEQAQADQCYDMLLAIRKYEELHALSPKVLHSNSSGYLQQRKQLVAFTLQVGQALHLRGQTAHAAVALMDRVTMAGARIPPNFAPLFACACLRLASVCEGAPAPAPLSIATLVNFPESALERLEWNIRHVLHNDTSCISPTHCLKVYIQRLGCDLNNSEAVQQAAGCAFALATEALSDLTLLQFPPSLIAAALLMSARKHQGAVPAWPSVLAQLTGFSEAGTPAFGAVINQTMRLISKIDSHHGMYGP</sequence>
<dbReference type="Pfam" id="PF02984">
    <property type="entry name" value="Cyclin_C"/>
    <property type="match status" value="1"/>
</dbReference>
<evidence type="ECO:0000259" key="5">
    <source>
        <dbReference type="PROSITE" id="PS51286"/>
    </source>
</evidence>
<organism evidence="6 7">
    <name type="scientific">Apatococcus fuscideae</name>
    <dbReference type="NCBI Taxonomy" id="2026836"/>
    <lineage>
        <taxon>Eukaryota</taxon>
        <taxon>Viridiplantae</taxon>
        <taxon>Chlorophyta</taxon>
        <taxon>core chlorophytes</taxon>
        <taxon>Trebouxiophyceae</taxon>
        <taxon>Chlorellales</taxon>
        <taxon>Chlorellaceae</taxon>
        <taxon>Apatococcus</taxon>
    </lineage>
</organism>